<dbReference type="STRING" id="411490.ANACAC_00510"/>
<evidence type="ECO:0000259" key="1">
    <source>
        <dbReference type="Pfam" id="PF21939"/>
    </source>
</evidence>
<gene>
    <name evidence="2" type="ORF">ANACAC_00510</name>
</gene>
<dbReference type="AlphaFoldDB" id="B0MAD5"/>
<accession>B0MAD5</accession>
<proteinExistence type="predicted"/>
<dbReference type="HOGENOM" id="CLU_1145350_0_0_9"/>
<reference evidence="2" key="2">
    <citation type="submission" date="2013-11" db="EMBL/GenBank/DDBJ databases">
        <title>Draft genome sequence of Anaerostipes caccae (DSM 14662).</title>
        <authorList>
            <person name="Sudarsanam P."/>
            <person name="Ley R."/>
            <person name="Guruge J."/>
            <person name="Turnbaugh P.J."/>
            <person name="Mahowald M."/>
            <person name="Liep D."/>
            <person name="Gordon J."/>
        </authorList>
    </citation>
    <scope>NUCLEOTIDE SEQUENCE</scope>
    <source>
        <strain evidence="2">DSM 14662</strain>
    </source>
</reference>
<reference evidence="2" key="1">
    <citation type="submission" date="2007-11" db="EMBL/GenBank/DDBJ databases">
        <authorList>
            <person name="Fulton L."/>
            <person name="Clifton S."/>
            <person name="Fulton B."/>
            <person name="Xu J."/>
            <person name="Minx P."/>
            <person name="Pepin K.H."/>
            <person name="Johnson M."/>
            <person name="Thiruvilangam P."/>
            <person name="Bhonagiri V."/>
            <person name="Nash W.E."/>
            <person name="Mardis E.R."/>
            <person name="Wilson R.K."/>
        </authorList>
    </citation>
    <scope>NUCLEOTIDE SEQUENCE [LARGE SCALE GENOMIC DNA]</scope>
    <source>
        <strain evidence="2">DSM 14662</strain>
    </source>
</reference>
<comment type="caution">
    <text evidence="2">The sequence shown here is derived from an EMBL/GenBank/DDBJ whole genome shotgun (WGS) entry which is preliminary data.</text>
</comment>
<sequence>MQEARTEGDKMILPVFLENTNLEEGYDLWQVGIYAQDPEEGEILYCIAHISAAKHIPSASKSPGFSITWDFCFKSSNTSPFEVNIDSVGLVNIEQFQIHTGEISHLKSSIVSLDERIEDLNSALYPVGIVLAFLNGFDPNKSLLGEWEPIAKGQTLVGVNESGPDFNTVEKSGGLKDVTLSIKQIPAHSHPESDLCYVYTDEHPANNSIVTTNQNGRQNINMNIKSKTYTKNAGEGGAHSNL</sequence>
<dbReference type="InterPro" id="IPR053827">
    <property type="entry name" value="Gp10_C"/>
</dbReference>
<dbReference type="Pfam" id="PF21939">
    <property type="entry name" value="Gp10_C"/>
    <property type="match status" value="1"/>
</dbReference>
<name>B0MAD5_ANACD</name>
<protein>
    <recommendedName>
        <fullName evidence="1">Baseplate structural protein Gp10 C-terminal domain-containing protein</fullName>
    </recommendedName>
</protein>
<evidence type="ECO:0000313" key="2">
    <source>
        <dbReference type="EMBL" id="EDR98976.1"/>
    </source>
</evidence>
<keyword evidence="3" id="KW-1185">Reference proteome</keyword>
<dbReference type="EMBL" id="ABAX03000003">
    <property type="protein sequence ID" value="EDR98976.1"/>
    <property type="molecule type" value="Genomic_DNA"/>
</dbReference>
<dbReference type="Proteomes" id="UP000004935">
    <property type="component" value="Unassembled WGS sequence"/>
</dbReference>
<evidence type="ECO:0000313" key="3">
    <source>
        <dbReference type="Proteomes" id="UP000004935"/>
    </source>
</evidence>
<organism evidence="2 3">
    <name type="scientific">Anaerostipes caccae (strain DSM 14662 / CCUG 47493 / JCM 13470 / NCIMB 13811 / L1-92)</name>
    <dbReference type="NCBI Taxonomy" id="411490"/>
    <lineage>
        <taxon>Bacteria</taxon>
        <taxon>Bacillati</taxon>
        <taxon>Bacillota</taxon>
        <taxon>Clostridia</taxon>
        <taxon>Lachnospirales</taxon>
        <taxon>Lachnospiraceae</taxon>
        <taxon>Anaerostipes</taxon>
    </lineage>
</organism>
<feature type="domain" description="Baseplate structural protein Gp10 C-terminal" evidence="1">
    <location>
        <begin position="122"/>
        <end position="218"/>
    </location>
</feature>